<dbReference type="PATRIC" id="fig|1195236.3.peg.1429"/>
<dbReference type="PANTHER" id="PTHR40459:SF1">
    <property type="entry name" value="CONSERVED HYPOTHETICAL ALANINE AND LEUCINE RICH PROTEIN"/>
    <property type="match status" value="1"/>
</dbReference>
<evidence type="ECO:0000259" key="2">
    <source>
        <dbReference type="Pfam" id="PF10728"/>
    </source>
</evidence>
<comment type="caution">
    <text evidence="3">The sequence shown here is derived from an EMBL/GenBank/DDBJ whole genome shotgun (WGS) entry which is preliminary data.</text>
</comment>
<dbReference type="Gene3D" id="1.10.1040.20">
    <property type="entry name" value="ProC-like, C-terminal domain"/>
    <property type="match status" value="1"/>
</dbReference>
<proteinExistence type="predicted"/>
<feature type="domain" description="DUF2520" evidence="2">
    <location>
        <begin position="133"/>
        <end position="257"/>
    </location>
</feature>
<dbReference type="Gene3D" id="3.40.50.720">
    <property type="entry name" value="NAD(P)-binding Rossmann-like Domain"/>
    <property type="match status" value="1"/>
</dbReference>
<dbReference type="AlphaFoldDB" id="S0FRH4"/>
<evidence type="ECO:0000259" key="1">
    <source>
        <dbReference type="Pfam" id="PF10727"/>
    </source>
</evidence>
<sequence>MKIGFIGAGKVGFSLGKYFREHNLEVAGYYSKDPQSAIQAAEFTGTMSFNDIDGIVEASDTLFLTVPDGTIKEIWDCIGKLSIKNKIICHCSGSLSSSVFSNIDNHNAYGYSIHPLFGISDRFNSHKELNKAFFTLEGSEGRLQEMQMLLKQLGNPVQVISPENKPRYHSAAVFASNFVVALAQTGIDLLKGCGFDAESASRALLPLMTGNIQNIVRQGTVQALTGPVERGDVETAARNLSSLDETDRQLYILLSQKLLAVAKQKRPYFSYDEMERMMEKAYEEYGTFI</sequence>
<dbReference type="RefSeq" id="WP_004624701.1">
    <property type="nucleotide sequence ID" value="NZ_AORV01000025.1"/>
</dbReference>
<dbReference type="InterPro" id="IPR008927">
    <property type="entry name" value="6-PGluconate_DH-like_C_sf"/>
</dbReference>
<dbReference type="SUPFAM" id="SSF51735">
    <property type="entry name" value="NAD(P)-binding Rossmann-fold domains"/>
    <property type="match status" value="1"/>
</dbReference>
<dbReference type="PANTHER" id="PTHR40459">
    <property type="entry name" value="CONSERVED HYPOTHETICAL ALANINE AND LEUCINE RICH PROTEIN"/>
    <property type="match status" value="1"/>
</dbReference>
<evidence type="ECO:0008006" key="5">
    <source>
        <dbReference type="Google" id="ProtNLM"/>
    </source>
</evidence>
<dbReference type="InterPro" id="IPR018931">
    <property type="entry name" value="DUF2520"/>
</dbReference>
<evidence type="ECO:0000313" key="4">
    <source>
        <dbReference type="Proteomes" id="UP000014155"/>
    </source>
</evidence>
<dbReference type="InterPro" id="IPR019665">
    <property type="entry name" value="OxRdtase/DH_put_Rossmann_dom"/>
</dbReference>
<dbReference type="Pfam" id="PF10728">
    <property type="entry name" value="DUF2520"/>
    <property type="match status" value="1"/>
</dbReference>
<keyword evidence="4" id="KW-1185">Reference proteome</keyword>
<dbReference type="Pfam" id="PF10727">
    <property type="entry name" value="Rossmann-like"/>
    <property type="match status" value="1"/>
</dbReference>
<dbReference type="SUPFAM" id="SSF48179">
    <property type="entry name" value="6-phosphogluconate dehydrogenase C-terminal domain-like"/>
    <property type="match status" value="1"/>
</dbReference>
<protein>
    <recommendedName>
        <fullName evidence="5">DUF2520 domain-containing protein</fullName>
    </recommendedName>
</protein>
<organism evidence="3 4">
    <name type="scientific">Ruminiclostridium cellobioparum subsp. termitidis CT1112</name>
    <dbReference type="NCBI Taxonomy" id="1195236"/>
    <lineage>
        <taxon>Bacteria</taxon>
        <taxon>Bacillati</taxon>
        <taxon>Bacillota</taxon>
        <taxon>Clostridia</taxon>
        <taxon>Eubacteriales</taxon>
        <taxon>Oscillospiraceae</taxon>
        <taxon>Ruminiclostridium</taxon>
    </lineage>
</organism>
<reference evidence="3 4" key="1">
    <citation type="journal article" date="2013" name="Genome Announc.">
        <title>Draft Genome Sequence of the Cellulolytic, Mesophilic, Anaerobic Bacterium Clostridium termitidis Strain CT1112 (DSM 5398).</title>
        <authorList>
            <person name="Lal S."/>
            <person name="Ramachandran U."/>
            <person name="Zhang X."/>
            <person name="Munir R."/>
            <person name="Sparling R."/>
            <person name="Levin D.B."/>
        </authorList>
    </citation>
    <scope>NUCLEOTIDE SEQUENCE [LARGE SCALE GENOMIC DNA]</scope>
    <source>
        <strain evidence="3 4">CT1112</strain>
    </source>
</reference>
<dbReference type="Proteomes" id="UP000014155">
    <property type="component" value="Unassembled WGS sequence"/>
</dbReference>
<accession>S0FRH4</accession>
<dbReference type="eggNOG" id="COG5495">
    <property type="taxonomic scope" value="Bacteria"/>
</dbReference>
<dbReference type="InterPro" id="IPR036291">
    <property type="entry name" value="NAD(P)-bd_dom_sf"/>
</dbReference>
<dbReference type="STRING" id="1195236.CTER_1130"/>
<name>S0FRH4_RUMCE</name>
<gene>
    <name evidence="3" type="ORF">CTER_1130</name>
</gene>
<evidence type="ECO:0000313" key="3">
    <source>
        <dbReference type="EMBL" id="EMS72951.1"/>
    </source>
</evidence>
<feature type="domain" description="Putative oxidoreductase/dehydrogenase Rossmann-like" evidence="1">
    <location>
        <begin position="2"/>
        <end position="115"/>
    </location>
</feature>
<dbReference type="EMBL" id="AORV01000025">
    <property type="protein sequence ID" value="EMS72951.1"/>
    <property type="molecule type" value="Genomic_DNA"/>
</dbReference>
<dbReference type="InterPro" id="IPR037108">
    <property type="entry name" value="TM1727-like_C_sf"/>
</dbReference>